<dbReference type="PANTHER" id="PTHR23514:SF3">
    <property type="entry name" value="BYPASS OF STOP CODON PROTEIN 6"/>
    <property type="match status" value="1"/>
</dbReference>
<feature type="transmembrane region" description="Helical" evidence="7">
    <location>
        <begin position="240"/>
        <end position="262"/>
    </location>
</feature>
<dbReference type="Gene3D" id="1.20.1250.20">
    <property type="entry name" value="MFS general substrate transporter like domains"/>
    <property type="match status" value="2"/>
</dbReference>
<keyword evidence="4 7" id="KW-0812">Transmembrane</keyword>
<dbReference type="OrthoDB" id="413079at2759"/>
<feature type="transmembrane region" description="Helical" evidence="7">
    <location>
        <begin position="130"/>
        <end position="146"/>
    </location>
</feature>
<evidence type="ECO:0000256" key="7">
    <source>
        <dbReference type="SAM" id="Phobius"/>
    </source>
</evidence>
<dbReference type="PANTHER" id="PTHR23514">
    <property type="entry name" value="BYPASS OF STOP CODON PROTEIN 6"/>
    <property type="match status" value="1"/>
</dbReference>
<organism evidence="8 9">
    <name type="scientific">Phialocephala subalpina</name>
    <dbReference type="NCBI Taxonomy" id="576137"/>
    <lineage>
        <taxon>Eukaryota</taxon>
        <taxon>Fungi</taxon>
        <taxon>Dikarya</taxon>
        <taxon>Ascomycota</taxon>
        <taxon>Pezizomycotina</taxon>
        <taxon>Leotiomycetes</taxon>
        <taxon>Helotiales</taxon>
        <taxon>Mollisiaceae</taxon>
        <taxon>Phialocephala</taxon>
        <taxon>Phialocephala fortinii species complex</taxon>
    </lineage>
</organism>
<comment type="similarity">
    <text evidence="2">Belongs to the major facilitator superfamily.</text>
</comment>
<reference evidence="8 9" key="1">
    <citation type="submission" date="2016-03" db="EMBL/GenBank/DDBJ databases">
        <authorList>
            <person name="Ploux O."/>
        </authorList>
    </citation>
    <scope>NUCLEOTIDE SEQUENCE [LARGE SCALE GENOMIC DNA]</scope>
    <source>
        <strain evidence="8 9">UAMH 11012</strain>
    </source>
</reference>
<dbReference type="EMBL" id="FJOG01000007">
    <property type="protein sequence ID" value="CZR55962.1"/>
    <property type="molecule type" value="Genomic_DNA"/>
</dbReference>
<dbReference type="InterPro" id="IPR036259">
    <property type="entry name" value="MFS_trans_sf"/>
</dbReference>
<feature type="transmembrane region" description="Helical" evidence="7">
    <location>
        <begin position="402"/>
        <end position="421"/>
    </location>
</feature>
<evidence type="ECO:0000256" key="5">
    <source>
        <dbReference type="ARBA" id="ARBA00022989"/>
    </source>
</evidence>
<feature type="transmembrane region" description="Helical" evidence="7">
    <location>
        <begin position="167"/>
        <end position="189"/>
    </location>
</feature>
<feature type="transmembrane region" description="Helical" evidence="7">
    <location>
        <begin position="282"/>
        <end position="302"/>
    </location>
</feature>
<accession>A0A1L7WT58</accession>
<evidence type="ECO:0000256" key="2">
    <source>
        <dbReference type="ARBA" id="ARBA00008335"/>
    </source>
</evidence>
<keyword evidence="9" id="KW-1185">Reference proteome</keyword>
<feature type="transmembrane region" description="Helical" evidence="7">
    <location>
        <begin position="105"/>
        <end position="124"/>
    </location>
</feature>
<feature type="transmembrane region" description="Helical" evidence="7">
    <location>
        <begin position="314"/>
        <end position="333"/>
    </location>
</feature>
<evidence type="ECO:0000256" key="3">
    <source>
        <dbReference type="ARBA" id="ARBA00022448"/>
    </source>
</evidence>
<evidence type="ECO:0000313" key="8">
    <source>
        <dbReference type="EMBL" id="CZR55962.1"/>
    </source>
</evidence>
<evidence type="ECO:0008006" key="10">
    <source>
        <dbReference type="Google" id="ProtNLM"/>
    </source>
</evidence>
<evidence type="ECO:0000256" key="1">
    <source>
        <dbReference type="ARBA" id="ARBA00004127"/>
    </source>
</evidence>
<protein>
    <recommendedName>
        <fullName evidence="10">Major facilitator superfamily (MFS) profile domain-containing protein</fullName>
    </recommendedName>
</protein>
<feature type="transmembrane region" description="Helical" evidence="7">
    <location>
        <begin position="195"/>
        <end position="219"/>
    </location>
</feature>
<dbReference type="GO" id="GO:0012505">
    <property type="term" value="C:endomembrane system"/>
    <property type="evidence" value="ECO:0007669"/>
    <property type="project" value="UniProtKB-SubCell"/>
</dbReference>
<keyword evidence="6 7" id="KW-0472">Membrane</keyword>
<dbReference type="AlphaFoldDB" id="A0A1L7WT58"/>
<dbReference type="InterPro" id="IPR011701">
    <property type="entry name" value="MFS"/>
</dbReference>
<feature type="transmembrane region" description="Helical" evidence="7">
    <location>
        <begin position="79"/>
        <end position="98"/>
    </location>
</feature>
<evidence type="ECO:0000256" key="4">
    <source>
        <dbReference type="ARBA" id="ARBA00022692"/>
    </source>
</evidence>
<keyword evidence="5 7" id="KW-1133">Transmembrane helix</keyword>
<sequence length="453" mass="47803">MSDLHDEAEQPLLADCPRDNISQIDSVNADPDKPDKFCALARIVGCCVSAASQGWHDGCIGALIPYLQLYYGGVSDEKVSLVFIGSFTGYTLASLLNVTLSTRLGLGRLLVLGAFIQGLASAVIAFRPPFIAIAVCYAFAGFGLALQDAQFNTYIARLPGAATKLGIVHAIYGVGALLSPTVATLLMKAKVPPPLFYLINLAWCVASMTTLLAGFGISGSSSSDGQSRSTTENDGGISSLRTVLSSRVVWTALLFISLYTGAETTEAGWAVSFLMRERDGGSMSGYASAAFYGGLTSSRIMLLPLTVYLREKKAVALYAVIALVMQIVVWTSPLFLVDFIAIAACGFVMGPIYPVTVSLVTKATPHGHHPGALSLMACLGQSGSALFPFLVGSLADVYGIKVLQPILVTMFVVMILLWQLVPSPKVGSHRSSMGSKPASIGEYVDSTTINNSV</sequence>
<dbReference type="FunFam" id="1.20.1250.20:FF:000286">
    <property type="entry name" value="MFS efflux transporter"/>
    <property type="match status" value="1"/>
</dbReference>
<dbReference type="Pfam" id="PF07690">
    <property type="entry name" value="MFS_1"/>
    <property type="match status" value="1"/>
</dbReference>
<name>A0A1L7WT58_9HELO</name>
<dbReference type="SUPFAM" id="SSF103473">
    <property type="entry name" value="MFS general substrate transporter"/>
    <property type="match status" value="1"/>
</dbReference>
<feature type="transmembrane region" description="Helical" evidence="7">
    <location>
        <begin position="339"/>
        <end position="360"/>
    </location>
</feature>
<feature type="transmembrane region" description="Helical" evidence="7">
    <location>
        <begin position="372"/>
        <end position="390"/>
    </location>
</feature>
<proteinExistence type="inferred from homology"/>
<gene>
    <name evidence="8" type="ORF">PAC_05850</name>
</gene>
<evidence type="ECO:0000313" key="9">
    <source>
        <dbReference type="Proteomes" id="UP000184330"/>
    </source>
</evidence>
<dbReference type="Proteomes" id="UP000184330">
    <property type="component" value="Unassembled WGS sequence"/>
</dbReference>
<evidence type="ECO:0000256" key="6">
    <source>
        <dbReference type="ARBA" id="ARBA00023136"/>
    </source>
</evidence>
<comment type="subcellular location">
    <subcellularLocation>
        <location evidence="1">Endomembrane system</location>
        <topology evidence="1">Multi-pass membrane protein</topology>
    </subcellularLocation>
</comment>
<keyword evidence="3" id="KW-0813">Transport</keyword>
<dbReference type="GO" id="GO:0022857">
    <property type="term" value="F:transmembrane transporter activity"/>
    <property type="evidence" value="ECO:0007669"/>
    <property type="project" value="InterPro"/>
</dbReference>
<dbReference type="GO" id="GO:0016020">
    <property type="term" value="C:membrane"/>
    <property type="evidence" value="ECO:0007669"/>
    <property type="project" value="TreeGrafter"/>
</dbReference>
<dbReference type="InterPro" id="IPR051788">
    <property type="entry name" value="MFS_Transporter"/>
</dbReference>